<sequence>MGGNQRYSGLPNNHTDTSNTRSYSLLRPLTLIGETAQHLTECAHLNRWAFLCL</sequence>
<protein>
    <submittedName>
        <fullName evidence="2">Uncharacterized protein</fullName>
    </submittedName>
</protein>
<keyword evidence="3" id="KW-1185">Reference proteome</keyword>
<evidence type="ECO:0000256" key="1">
    <source>
        <dbReference type="SAM" id="MobiDB-lite"/>
    </source>
</evidence>
<evidence type="ECO:0000313" key="3">
    <source>
        <dbReference type="Proteomes" id="UP000223738"/>
    </source>
</evidence>
<gene>
    <name evidence="2" type="ORF">PMW_62</name>
</gene>
<feature type="region of interest" description="Disordered" evidence="1">
    <location>
        <begin position="1"/>
        <end position="21"/>
    </location>
</feature>
<name>A0A1S5R1C9_9CAUD</name>
<evidence type="ECO:0000313" key="2">
    <source>
        <dbReference type="EMBL" id="ANA49187.1"/>
    </source>
</evidence>
<proteinExistence type="predicted"/>
<dbReference type="EMBL" id="KU862660">
    <property type="protein sequence ID" value="ANA49187.1"/>
    <property type="molecule type" value="Genomic_DNA"/>
</dbReference>
<accession>A0A1S5R1C9</accession>
<reference evidence="2 3" key="1">
    <citation type="submission" date="2016-03" db="EMBL/GenBank/DDBJ databases">
        <title>Characterization of pf16 and phiPMW: Two novel phages infecting Pseudomonas putida PpG1.</title>
        <authorList>
            <person name="Magill D.J."/>
            <person name="Krylov V.N."/>
            <person name="Allen C.C.R."/>
            <person name="McGrath J.W."/>
            <person name="Quinn J.P."/>
            <person name="Kulakov L.A."/>
        </authorList>
    </citation>
    <scope>NUCLEOTIDE SEQUENCE [LARGE SCALE GENOMIC DNA]</scope>
</reference>
<organism evidence="2 3">
    <name type="scientific">Pseudomonas phage phiPMW</name>
    <dbReference type="NCBI Taxonomy" id="1815582"/>
    <lineage>
        <taxon>Viruses</taxon>
        <taxon>Duplodnaviria</taxon>
        <taxon>Heunggongvirae</taxon>
        <taxon>Uroviricota</taxon>
        <taxon>Caudoviricetes</taxon>
        <taxon>Plaisancevirus</taxon>
        <taxon>Plaisancevirus PMW</taxon>
    </lineage>
</organism>
<dbReference type="Proteomes" id="UP000223738">
    <property type="component" value="Segment"/>
</dbReference>